<evidence type="ECO:0000313" key="8">
    <source>
        <dbReference type="EMBL" id="ODQ80699.1"/>
    </source>
</evidence>
<feature type="transmembrane region" description="Helical" evidence="7">
    <location>
        <begin position="102"/>
        <end position="123"/>
    </location>
</feature>
<evidence type="ECO:0008006" key="10">
    <source>
        <dbReference type="Google" id="ProtNLM"/>
    </source>
</evidence>
<evidence type="ECO:0000256" key="5">
    <source>
        <dbReference type="ARBA" id="ARBA00022989"/>
    </source>
</evidence>
<dbReference type="EMBL" id="KV454429">
    <property type="protein sequence ID" value="ODQ80699.1"/>
    <property type="molecule type" value="Genomic_DNA"/>
</dbReference>
<accession>A0A1E3QSM6</accession>
<dbReference type="RefSeq" id="XP_018986027.1">
    <property type="nucleotide sequence ID" value="XM_019126986.1"/>
</dbReference>
<organism evidence="8 9">
    <name type="scientific">Babjeviella inositovora NRRL Y-12698</name>
    <dbReference type="NCBI Taxonomy" id="984486"/>
    <lineage>
        <taxon>Eukaryota</taxon>
        <taxon>Fungi</taxon>
        <taxon>Dikarya</taxon>
        <taxon>Ascomycota</taxon>
        <taxon>Saccharomycotina</taxon>
        <taxon>Pichiomycetes</taxon>
        <taxon>Serinales incertae sedis</taxon>
        <taxon>Babjeviella</taxon>
    </lineage>
</organism>
<name>A0A1E3QSM6_9ASCO</name>
<sequence length="228" mass="24852">MNLPIGSPGLGAQGTDVKKKFARVDFLGSTLMVLAVGCIMLAAALGGQEIPYKSGPFAALLASFVVFLSSFVYVELHVSPEPTIPVRFLADRTVLCSSLANWFYSMGIYVVFYYVPIFFSSVIGLNPTQNGMRSISNFFGGASGSIITGVYMQKTGKYWSFSAIIGFLSVIGVFFITQTPSFICSQAVPCNCLTFLRLFLNFDCHLACIDFCSSSHSPSCHYLHPVRF</sequence>
<evidence type="ECO:0000313" key="9">
    <source>
        <dbReference type="Proteomes" id="UP000094336"/>
    </source>
</evidence>
<dbReference type="OrthoDB" id="3437016at2759"/>
<dbReference type="Proteomes" id="UP000094336">
    <property type="component" value="Unassembled WGS sequence"/>
</dbReference>
<protein>
    <recommendedName>
        <fullName evidence="10">Major facilitator superfamily (MFS) profile domain-containing protein</fullName>
    </recommendedName>
</protein>
<proteinExistence type="inferred from homology"/>
<dbReference type="GO" id="GO:0015174">
    <property type="term" value="F:basic amino acid transmembrane transporter activity"/>
    <property type="evidence" value="ECO:0007669"/>
    <property type="project" value="TreeGrafter"/>
</dbReference>
<feature type="transmembrane region" description="Helical" evidence="7">
    <location>
        <begin position="57"/>
        <end position="74"/>
    </location>
</feature>
<dbReference type="GeneID" id="30144840"/>
<dbReference type="PANTHER" id="PTHR23501">
    <property type="entry name" value="MAJOR FACILITATOR SUPERFAMILY"/>
    <property type="match status" value="1"/>
</dbReference>
<comment type="similarity">
    <text evidence="2">Belongs to the major facilitator superfamily.</text>
</comment>
<dbReference type="SUPFAM" id="SSF103473">
    <property type="entry name" value="MFS general substrate transporter"/>
    <property type="match status" value="1"/>
</dbReference>
<keyword evidence="3" id="KW-0813">Transport</keyword>
<comment type="subcellular location">
    <subcellularLocation>
        <location evidence="1">Endomembrane system</location>
        <topology evidence="1">Multi-pass membrane protein</topology>
    </subcellularLocation>
</comment>
<evidence type="ECO:0000256" key="2">
    <source>
        <dbReference type="ARBA" id="ARBA00008335"/>
    </source>
</evidence>
<evidence type="ECO:0000256" key="7">
    <source>
        <dbReference type="SAM" id="Phobius"/>
    </source>
</evidence>
<dbReference type="Gene3D" id="1.20.1250.20">
    <property type="entry name" value="MFS general substrate transporter like domains"/>
    <property type="match status" value="1"/>
</dbReference>
<evidence type="ECO:0000256" key="6">
    <source>
        <dbReference type="ARBA" id="ARBA00023136"/>
    </source>
</evidence>
<dbReference type="GO" id="GO:0012505">
    <property type="term" value="C:endomembrane system"/>
    <property type="evidence" value="ECO:0007669"/>
    <property type="project" value="UniProtKB-SubCell"/>
</dbReference>
<keyword evidence="5 7" id="KW-1133">Transmembrane helix</keyword>
<dbReference type="InterPro" id="IPR036259">
    <property type="entry name" value="MFS_trans_sf"/>
</dbReference>
<evidence type="ECO:0000256" key="4">
    <source>
        <dbReference type="ARBA" id="ARBA00022692"/>
    </source>
</evidence>
<dbReference type="AlphaFoldDB" id="A0A1E3QSM6"/>
<dbReference type="GO" id="GO:0000329">
    <property type="term" value="C:fungal-type vacuole membrane"/>
    <property type="evidence" value="ECO:0007669"/>
    <property type="project" value="TreeGrafter"/>
</dbReference>
<keyword evidence="4 7" id="KW-0812">Transmembrane</keyword>
<dbReference type="PANTHER" id="PTHR23501:SF191">
    <property type="entry name" value="VACUOLAR BASIC AMINO ACID TRANSPORTER 4"/>
    <property type="match status" value="1"/>
</dbReference>
<reference evidence="9" key="1">
    <citation type="submission" date="2016-05" db="EMBL/GenBank/DDBJ databases">
        <title>Comparative genomics of biotechnologically important yeasts.</title>
        <authorList>
            <consortium name="DOE Joint Genome Institute"/>
            <person name="Riley R."/>
            <person name="Haridas S."/>
            <person name="Wolfe K.H."/>
            <person name="Lopes M.R."/>
            <person name="Hittinger C.T."/>
            <person name="Goker M."/>
            <person name="Salamov A."/>
            <person name="Wisecaver J."/>
            <person name="Long T.M."/>
            <person name="Aerts A.L."/>
            <person name="Barry K."/>
            <person name="Choi C."/>
            <person name="Clum A."/>
            <person name="Coughlan A.Y."/>
            <person name="Deshpande S."/>
            <person name="Douglass A.P."/>
            <person name="Hanson S.J."/>
            <person name="Klenk H.-P."/>
            <person name="Labutti K."/>
            <person name="Lapidus A."/>
            <person name="Lindquist E."/>
            <person name="Lipzen A."/>
            <person name="Meier-Kolthoff J.P."/>
            <person name="Ohm R.A."/>
            <person name="Otillar R.P."/>
            <person name="Pangilinan J."/>
            <person name="Peng Y."/>
            <person name="Rokas A."/>
            <person name="Rosa C.A."/>
            <person name="Scheuner C."/>
            <person name="Sibirny A.A."/>
            <person name="Slot J.C."/>
            <person name="Stielow J.B."/>
            <person name="Sun H."/>
            <person name="Kurtzman C.P."/>
            <person name="Blackwell M."/>
            <person name="Grigoriev I.V."/>
            <person name="Jeffries T.W."/>
        </authorList>
    </citation>
    <scope>NUCLEOTIDE SEQUENCE [LARGE SCALE GENOMIC DNA]</scope>
    <source>
        <strain evidence="9">NRRL Y-12698</strain>
    </source>
</reference>
<feature type="transmembrane region" description="Helical" evidence="7">
    <location>
        <begin position="158"/>
        <end position="176"/>
    </location>
</feature>
<gene>
    <name evidence="8" type="ORF">BABINDRAFT_126178</name>
</gene>
<keyword evidence="9" id="KW-1185">Reference proteome</keyword>
<dbReference type="STRING" id="984486.A0A1E3QSM6"/>
<feature type="transmembrane region" description="Helical" evidence="7">
    <location>
        <begin position="26"/>
        <end position="45"/>
    </location>
</feature>
<keyword evidence="6 7" id="KW-0472">Membrane</keyword>
<evidence type="ECO:0000256" key="1">
    <source>
        <dbReference type="ARBA" id="ARBA00004127"/>
    </source>
</evidence>
<evidence type="ECO:0000256" key="3">
    <source>
        <dbReference type="ARBA" id="ARBA00022448"/>
    </source>
</evidence>